<name>A0A084VHZ7_ANOSI</name>
<keyword evidence="4" id="KW-1185">Reference proteome</keyword>
<organism evidence="2">
    <name type="scientific">Anopheles sinensis</name>
    <name type="common">Mosquito</name>
    <dbReference type="NCBI Taxonomy" id="74873"/>
    <lineage>
        <taxon>Eukaryota</taxon>
        <taxon>Metazoa</taxon>
        <taxon>Ecdysozoa</taxon>
        <taxon>Arthropoda</taxon>
        <taxon>Hexapoda</taxon>
        <taxon>Insecta</taxon>
        <taxon>Pterygota</taxon>
        <taxon>Neoptera</taxon>
        <taxon>Endopterygota</taxon>
        <taxon>Diptera</taxon>
        <taxon>Nematocera</taxon>
        <taxon>Culicoidea</taxon>
        <taxon>Culicidae</taxon>
        <taxon>Anophelinae</taxon>
        <taxon>Anopheles</taxon>
    </lineage>
</organism>
<feature type="compositionally biased region" description="Polar residues" evidence="1">
    <location>
        <begin position="43"/>
        <end position="56"/>
    </location>
</feature>
<accession>A0A084VHZ7</accession>
<feature type="region of interest" description="Disordered" evidence="1">
    <location>
        <begin position="1"/>
        <end position="56"/>
    </location>
</feature>
<evidence type="ECO:0000256" key="1">
    <source>
        <dbReference type="SAM" id="MobiDB-lite"/>
    </source>
</evidence>
<reference evidence="3" key="2">
    <citation type="submission" date="2020-05" db="UniProtKB">
        <authorList>
            <consortium name="EnsemblMetazoa"/>
        </authorList>
    </citation>
    <scope>IDENTIFICATION</scope>
</reference>
<dbReference type="EnsemblMetazoa" id="ASIC004832-RA">
    <property type="protein sequence ID" value="ASIC004832-PA"/>
    <property type="gene ID" value="ASIC004832"/>
</dbReference>
<dbReference type="EMBL" id="ATLV01013252">
    <property type="status" value="NOT_ANNOTATED_CDS"/>
    <property type="molecule type" value="Genomic_DNA"/>
</dbReference>
<evidence type="ECO:0000313" key="2">
    <source>
        <dbReference type="EMBL" id="KFB37591.1"/>
    </source>
</evidence>
<sequence>MADPGRLPPTFRNAGTTGTERRDMSSEPKKVTVRRLPGRERFSGQTNRTSAAKTRSPTRLVTTFGGFMI</sequence>
<evidence type="ECO:0000313" key="3">
    <source>
        <dbReference type="EnsemblMetazoa" id="ASIC004832-PA"/>
    </source>
</evidence>
<protein>
    <submittedName>
        <fullName evidence="2 3">Uncharacterized protein</fullName>
    </submittedName>
</protein>
<dbReference type="Proteomes" id="UP000030765">
    <property type="component" value="Unassembled WGS sequence"/>
</dbReference>
<dbReference type="EMBL" id="KE524847">
    <property type="protein sequence ID" value="KFB37591.1"/>
    <property type="molecule type" value="Genomic_DNA"/>
</dbReference>
<feature type="compositionally biased region" description="Basic and acidic residues" evidence="1">
    <location>
        <begin position="19"/>
        <end position="30"/>
    </location>
</feature>
<gene>
    <name evidence="2" type="ORF">ZHAS_00004832</name>
</gene>
<proteinExistence type="predicted"/>
<evidence type="ECO:0000313" key="4">
    <source>
        <dbReference type="Proteomes" id="UP000030765"/>
    </source>
</evidence>
<dbReference type="AlphaFoldDB" id="A0A084VHZ7"/>
<reference evidence="2 4" key="1">
    <citation type="journal article" date="2014" name="BMC Genomics">
        <title>Genome sequence of Anopheles sinensis provides insight into genetics basis of mosquito competence for malaria parasites.</title>
        <authorList>
            <person name="Zhou D."/>
            <person name="Zhang D."/>
            <person name="Ding G."/>
            <person name="Shi L."/>
            <person name="Hou Q."/>
            <person name="Ye Y."/>
            <person name="Xu Y."/>
            <person name="Zhou H."/>
            <person name="Xiong C."/>
            <person name="Li S."/>
            <person name="Yu J."/>
            <person name="Hong S."/>
            <person name="Yu X."/>
            <person name="Zou P."/>
            <person name="Chen C."/>
            <person name="Chang X."/>
            <person name="Wang W."/>
            <person name="Lv Y."/>
            <person name="Sun Y."/>
            <person name="Ma L."/>
            <person name="Shen B."/>
            <person name="Zhu C."/>
        </authorList>
    </citation>
    <scope>NUCLEOTIDE SEQUENCE [LARGE SCALE GENOMIC DNA]</scope>
</reference>
<dbReference type="VEuPathDB" id="VectorBase:ASIC004832"/>